<keyword evidence="5" id="KW-0393">Immunoglobulin domain</keyword>
<keyword evidence="7" id="KW-1133">Transmembrane helix</keyword>
<keyword evidence="2 7" id="KW-0472">Membrane</keyword>
<evidence type="ECO:0000313" key="9">
    <source>
        <dbReference type="EnsemblMetazoa" id="G17565.1:cds"/>
    </source>
</evidence>
<name>A0A8W8JBC9_MAGGI</name>
<evidence type="ECO:0000256" key="1">
    <source>
        <dbReference type="ARBA" id="ARBA00004479"/>
    </source>
</evidence>
<accession>A0A8W8JBC9</accession>
<dbReference type="InterPro" id="IPR013783">
    <property type="entry name" value="Ig-like_fold"/>
</dbReference>
<dbReference type="SMART" id="SM00409">
    <property type="entry name" value="IG"/>
    <property type="match status" value="3"/>
</dbReference>
<dbReference type="PANTHER" id="PTHR11640:SF31">
    <property type="entry name" value="IRREGULAR CHIASM C-ROUGHEST PROTEIN-RELATED"/>
    <property type="match status" value="1"/>
</dbReference>
<feature type="transmembrane region" description="Helical" evidence="7">
    <location>
        <begin position="413"/>
        <end position="436"/>
    </location>
</feature>
<evidence type="ECO:0000256" key="3">
    <source>
        <dbReference type="ARBA" id="ARBA00023157"/>
    </source>
</evidence>
<feature type="compositionally biased region" description="Polar residues" evidence="6">
    <location>
        <begin position="444"/>
        <end position="460"/>
    </location>
</feature>
<evidence type="ECO:0000256" key="2">
    <source>
        <dbReference type="ARBA" id="ARBA00023136"/>
    </source>
</evidence>
<dbReference type="Proteomes" id="UP000005408">
    <property type="component" value="Unassembled WGS sequence"/>
</dbReference>
<reference evidence="9" key="1">
    <citation type="submission" date="2022-08" db="UniProtKB">
        <authorList>
            <consortium name="EnsemblMetazoa"/>
        </authorList>
    </citation>
    <scope>IDENTIFICATION</scope>
    <source>
        <strain evidence="9">05x7-T-G4-1.051#20</strain>
    </source>
</reference>
<keyword evidence="10" id="KW-1185">Reference proteome</keyword>
<dbReference type="Gene3D" id="2.60.40.10">
    <property type="entry name" value="Immunoglobulins"/>
    <property type="match status" value="3"/>
</dbReference>
<evidence type="ECO:0000256" key="7">
    <source>
        <dbReference type="SAM" id="Phobius"/>
    </source>
</evidence>
<dbReference type="InterPro" id="IPR013106">
    <property type="entry name" value="Ig_V-set"/>
</dbReference>
<dbReference type="InterPro" id="IPR007110">
    <property type="entry name" value="Ig-like_dom"/>
</dbReference>
<dbReference type="Pfam" id="PF07686">
    <property type="entry name" value="V-set"/>
    <property type="match status" value="1"/>
</dbReference>
<proteinExistence type="predicted"/>
<dbReference type="CDD" id="cd00096">
    <property type="entry name" value="Ig"/>
    <property type="match status" value="1"/>
</dbReference>
<feature type="region of interest" description="Disordered" evidence="6">
    <location>
        <begin position="444"/>
        <end position="476"/>
    </location>
</feature>
<dbReference type="PANTHER" id="PTHR11640">
    <property type="entry name" value="NEPHRIN"/>
    <property type="match status" value="1"/>
</dbReference>
<dbReference type="EnsemblMetazoa" id="G17565.1">
    <property type="protein sequence ID" value="G17565.1:cds"/>
    <property type="gene ID" value="G17565"/>
</dbReference>
<dbReference type="GO" id="GO:0005886">
    <property type="term" value="C:plasma membrane"/>
    <property type="evidence" value="ECO:0007669"/>
    <property type="project" value="TreeGrafter"/>
</dbReference>
<dbReference type="SUPFAM" id="SSF48726">
    <property type="entry name" value="Immunoglobulin"/>
    <property type="match status" value="3"/>
</dbReference>
<keyword evidence="7" id="KW-0812">Transmembrane</keyword>
<dbReference type="InterPro" id="IPR036179">
    <property type="entry name" value="Ig-like_dom_sf"/>
</dbReference>
<dbReference type="SMART" id="SM00408">
    <property type="entry name" value="IGc2"/>
    <property type="match status" value="1"/>
</dbReference>
<evidence type="ECO:0000256" key="5">
    <source>
        <dbReference type="ARBA" id="ARBA00023319"/>
    </source>
</evidence>
<evidence type="ECO:0000259" key="8">
    <source>
        <dbReference type="PROSITE" id="PS50835"/>
    </source>
</evidence>
<dbReference type="InterPro" id="IPR003598">
    <property type="entry name" value="Ig_sub2"/>
</dbReference>
<dbReference type="GO" id="GO:0005911">
    <property type="term" value="C:cell-cell junction"/>
    <property type="evidence" value="ECO:0007669"/>
    <property type="project" value="TreeGrafter"/>
</dbReference>
<keyword evidence="4" id="KW-0325">Glycoprotein</keyword>
<organism evidence="9 10">
    <name type="scientific">Magallana gigas</name>
    <name type="common">Pacific oyster</name>
    <name type="synonym">Crassostrea gigas</name>
    <dbReference type="NCBI Taxonomy" id="29159"/>
    <lineage>
        <taxon>Eukaryota</taxon>
        <taxon>Metazoa</taxon>
        <taxon>Spiralia</taxon>
        <taxon>Lophotrochozoa</taxon>
        <taxon>Mollusca</taxon>
        <taxon>Bivalvia</taxon>
        <taxon>Autobranchia</taxon>
        <taxon>Pteriomorphia</taxon>
        <taxon>Ostreida</taxon>
        <taxon>Ostreoidea</taxon>
        <taxon>Ostreidae</taxon>
        <taxon>Magallana</taxon>
    </lineage>
</organism>
<protein>
    <recommendedName>
        <fullName evidence="8">Ig-like domain-containing protein</fullName>
    </recommendedName>
</protein>
<dbReference type="GO" id="GO:0050839">
    <property type="term" value="F:cell adhesion molecule binding"/>
    <property type="evidence" value="ECO:0007669"/>
    <property type="project" value="TreeGrafter"/>
</dbReference>
<dbReference type="InterPro" id="IPR003599">
    <property type="entry name" value="Ig_sub"/>
</dbReference>
<comment type="subcellular location">
    <subcellularLocation>
        <location evidence="1">Membrane</location>
        <topology evidence="1">Single-pass type I membrane protein</topology>
    </subcellularLocation>
</comment>
<feature type="domain" description="Ig-like" evidence="8">
    <location>
        <begin position="180"/>
        <end position="282"/>
    </location>
</feature>
<dbReference type="PROSITE" id="PS50835">
    <property type="entry name" value="IG_LIKE"/>
    <property type="match status" value="2"/>
</dbReference>
<evidence type="ECO:0000313" key="10">
    <source>
        <dbReference type="Proteomes" id="UP000005408"/>
    </source>
</evidence>
<evidence type="ECO:0000256" key="4">
    <source>
        <dbReference type="ARBA" id="ARBA00023180"/>
    </source>
</evidence>
<dbReference type="AlphaFoldDB" id="A0A8W8JBC9"/>
<feature type="domain" description="Ig-like" evidence="8">
    <location>
        <begin position="290"/>
        <end position="378"/>
    </location>
</feature>
<sequence length="498" mass="55786">MTCESKFNQFRMKLVVLLMHFVKHLENMDKIKVMLLTLYFMILEKKASSLTVKTEDVVFDLQKNNRIILNCTYNKDDTEDISKRGIKWQKKINGTFEDVAYFSPPGLQDPFIIQEMESLYKNRTELIGPNTSLSAVMIIKDPVCTDEGTYRCWIQYSFGNSVKEKADSSVVVVNARATKPKEFLVFPNEVEEKQSITIHCIADVGSPQGYIEIWKKTEKSNTPEVIYKSTLTNGKTENCTDLINVTTTYNITRGDNGALFRCSSKNNFTKDPIPSSDSSKISVFYGPDKPTITLTPYKTIYSIGDPLTIQCITESNPPPVFTWIFTPFNKSGGTRVEYSNDKSKKVFSSLKAEDSGIYICMVNNSARPHILNSSANVSVVPKISEREYSGCNQCGYMETCQQSNEKTVCVYNFWMPIAVVCILLSAVFAVSSIVMVKQRKKTQESTATSNISIENKSPPSDATPGEMHGGYISPEDLEFGCLPPSVTQEGKGAAYSRL</sequence>
<dbReference type="InterPro" id="IPR051275">
    <property type="entry name" value="Cell_adhesion_signaling"/>
</dbReference>
<dbReference type="GO" id="GO:0098609">
    <property type="term" value="P:cell-cell adhesion"/>
    <property type="evidence" value="ECO:0007669"/>
    <property type="project" value="TreeGrafter"/>
</dbReference>
<evidence type="ECO:0000256" key="6">
    <source>
        <dbReference type="SAM" id="MobiDB-lite"/>
    </source>
</evidence>
<dbReference type="Pfam" id="PF13927">
    <property type="entry name" value="Ig_3"/>
    <property type="match status" value="1"/>
</dbReference>
<keyword evidence="3" id="KW-1015">Disulfide bond</keyword>